<comment type="caution">
    <text evidence="1">The sequence shown here is derived from an EMBL/GenBank/DDBJ whole genome shotgun (WGS) entry which is preliminary data.</text>
</comment>
<reference evidence="1" key="2">
    <citation type="submission" date="2020-06" db="EMBL/GenBank/DDBJ databases">
        <authorList>
            <person name="Sheffer M."/>
        </authorList>
    </citation>
    <scope>NUCLEOTIDE SEQUENCE</scope>
</reference>
<organism evidence="1 2">
    <name type="scientific">Argiope bruennichi</name>
    <name type="common">Wasp spider</name>
    <name type="synonym">Aranea bruennichi</name>
    <dbReference type="NCBI Taxonomy" id="94029"/>
    <lineage>
        <taxon>Eukaryota</taxon>
        <taxon>Metazoa</taxon>
        <taxon>Ecdysozoa</taxon>
        <taxon>Arthropoda</taxon>
        <taxon>Chelicerata</taxon>
        <taxon>Arachnida</taxon>
        <taxon>Araneae</taxon>
        <taxon>Araneomorphae</taxon>
        <taxon>Entelegynae</taxon>
        <taxon>Araneoidea</taxon>
        <taxon>Araneidae</taxon>
        <taxon>Argiope</taxon>
    </lineage>
</organism>
<keyword evidence="2" id="KW-1185">Reference proteome</keyword>
<reference evidence="1" key="1">
    <citation type="journal article" date="2020" name="bioRxiv">
        <title>Chromosome-level reference genome of the European wasp spider Argiope bruennichi: a resource for studies on range expansion and evolutionary adaptation.</title>
        <authorList>
            <person name="Sheffer M.M."/>
            <person name="Hoppe A."/>
            <person name="Krehenwinkel H."/>
            <person name="Uhl G."/>
            <person name="Kuss A.W."/>
            <person name="Jensen L."/>
            <person name="Jensen C."/>
            <person name="Gillespie R.G."/>
            <person name="Hoff K.J."/>
            <person name="Prost S."/>
        </authorList>
    </citation>
    <scope>NUCLEOTIDE SEQUENCE</scope>
</reference>
<evidence type="ECO:0000313" key="1">
    <source>
        <dbReference type="EMBL" id="KAF8785138.1"/>
    </source>
</evidence>
<evidence type="ECO:0000313" key="2">
    <source>
        <dbReference type="Proteomes" id="UP000807504"/>
    </source>
</evidence>
<dbReference type="Proteomes" id="UP000807504">
    <property type="component" value="Unassembled WGS sequence"/>
</dbReference>
<gene>
    <name evidence="1" type="ORF">HNY73_010722</name>
</gene>
<protein>
    <submittedName>
        <fullName evidence="1">Uncharacterized protein</fullName>
    </submittedName>
</protein>
<dbReference type="EMBL" id="JABXBU010000030">
    <property type="protein sequence ID" value="KAF8785138.1"/>
    <property type="molecule type" value="Genomic_DNA"/>
</dbReference>
<dbReference type="AlphaFoldDB" id="A0A8T0F4E3"/>
<accession>A0A8T0F4E3</accession>
<sequence length="67" mass="7266">MQSKHLNGIENPSSDELGVEAFTNGVGHPKELVNAAVAFPEPELLIRDYVFFITELSPPAGKPMSLD</sequence>
<proteinExistence type="predicted"/>
<name>A0A8T0F4E3_ARGBR</name>